<dbReference type="EMBL" id="LXQA010729285">
    <property type="protein sequence ID" value="MCI68031.1"/>
    <property type="molecule type" value="Genomic_DNA"/>
</dbReference>
<dbReference type="Gene3D" id="3.30.420.10">
    <property type="entry name" value="Ribonuclease H-like superfamily/Ribonuclease H"/>
    <property type="match status" value="1"/>
</dbReference>
<dbReference type="CDD" id="cd06222">
    <property type="entry name" value="RNase_H_like"/>
    <property type="match status" value="1"/>
</dbReference>
<evidence type="ECO:0000313" key="2">
    <source>
        <dbReference type="EMBL" id="MCI68031.1"/>
    </source>
</evidence>
<comment type="caution">
    <text evidence="2">The sequence shown here is derived from an EMBL/GenBank/DDBJ whole genome shotgun (WGS) entry which is preliminary data.</text>
</comment>
<accession>A0A392U3L3</accession>
<proteinExistence type="predicted"/>
<name>A0A392U3L3_9FABA</name>
<reference evidence="2 3" key="1">
    <citation type="journal article" date="2018" name="Front. Plant Sci.">
        <title>Red Clover (Trifolium pratense) and Zigzag Clover (T. medium) - A Picture of Genomic Similarities and Differences.</title>
        <authorList>
            <person name="Dluhosova J."/>
            <person name="Istvanek J."/>
            <person name="Nedelnik J."/>
            <person name="Repkova J."/>
        </authorList>
    </citation>
    <scope>NUCLEOTIDE SEQUENCE [LARGE SCALE GENOMIC DNA]</scope>
    <source>
        <strain evidence="3">cv. 10/8</strain>
        <tissue evidence="2">Leaf</tissue>
    </source>
</reference>
<sequence>SIGSGDVIRGSAGEWLGGFSKFIGNGNVYVAELWGVLEGLKIVRRLNFRAVESHVDSVVVVLAIFGNGHGSSSYL</sequence>
<dbReference type="InterPro" id="IPR012337">
    <property type="entry name" value="RNaseH-like_sf"/>
</dbReference>
<dbReference type="PANTHER" id="PTHR47723">
    <property type="entry name" value="OS05G0353850 PROTEIN"/>
    <property type="match status" value="1"/>
</dbReference>
<dbReference type="InterPro" id="IPR036397">
    <property type="entry name" value="RNaseH_sf"/>
</dbReference>
<keyword evidence="3" id="KW-1185">Reference proteome</keyword>
<feature type="non-terminal residue" evidence="2">
    <location>
        <position position="75"/>
    </location>
</feature>
<protein>
    <submittedName>
        <fullName evidence="2">Ribonuclease H protein</fullName>
    </submittedName>
</protein>
<evidence type="ECO:0000313" key="3">
    <source>
        <dbReference type="Proteomes" id="UP000265520"/>
    </source>
</evidence>
<dbReference type="InterPro" id="IPR002156">
    <property type="entry name" value="RNaseH_domain"/>
</dbReference>
<dbReference type="GO" id="GO:0004523">
    <property type="term" value="F:RNA-DNA hybrid ribonuclease activity"/>
    <property type="evidence" value="ECO:0007669"/>
    <property type="project" value="InterPro"/>
</dbReference>
<feature type="domain" description="RNase H type-1" evidence="1">
    <location>
        <begin position="3"/>
        <end position="68"/>
    </location>
</feature>
<dbReference type="Pfam" id="PF13456">
    <property type="entry name" value="RVT_3"/>
    <property type="match status" value="1"/>
</dbReference>
<feature type="non-terminal residue" evidence="2">
    <location>
        <position position="1"/>
    </location>
</feature>
<dbReference type="InterPro" id="IPR053151">
    <property type="entry name" value="RNase_H-like"/>
</dbReference>
<organism evidence="2 3">
    <name type="scientific">Trifolium medium</name>
    <dbReference type="NCBI Taxonomy" id="97028"/>
    <lineage>
        <taxon>Eukaryota</taxon>
        <taxon>Viridiplantae</taxon>
        <taxon>Streptophyta</taxon>
        <taxon>Embryophyta</taxon>
        <taxon>Tracheophyta</taxon>
        <taxon>Spermatophyta</taxon>
        <taxon>Magnoliopsida</taxon>
        <taxon>eudicotyledons</taxon>
        <taxon>Gunneridae</taxon>
        <taxon>Pentapetalae</taxon>
        <taxon>rosids</taxon>
        <taxon>fabids</taxon>
        <taxon>Fabales</taxon>
        <taxon>Fabaceae</taxon>
        <taxon>Papilionoideae</taxon>
        <taxon>50 kb inversion clade</taxon>
        <taxon>NPAAA clade</taxon>
        <taxon>Hologalegina</taxon>
        <taxon>IRL clade</taxon>
        <taxon>Trifolieae</taxon>
        <taxon>Trifolium</taxon>
    </lineage>
</organism>
<dbReference type="AlphaFoldDB" id="A0A392U3L3"/>
<dbReference type="SUPFAM" id="SSF53098">
    <property type="entry name" value="Ribonuclease H-like"/>
    <property type="match status" value="1"/>
</dbReference>
<dbReference type="Proteomes" id="UP000265520">
    <property type="component" value="Unassembled WGS sequence"/>
</dbReference>
<dbReference type="PANTHER" id="PTHR47723:SF19">
    <property type="entry name" value="POLYNUCLEOTIDYL TRANSFERASE, RIBONUCLEASE H-LIKE SUPERFAMILY PROTEIN"/>
    <property type="match status" value="1"/>
</dbReference>
<dbReference type="InterPro" id="IPR044730">
    <property type="entry name" value="RNase_H-like_dom_plant"/>
</dbReference>
<dbReference type="GO" id="GO:0003676">
    <property type="term" value="F:nucleic acid binding"/>
    <property type="evidence" value="ECO:0007669"/>
    <property type="project" value="InterPro"/>
</dbReference>
<evidence type="ECO:0000259" key="1">
    <source>
        <dbReference type="Pfam" id="PF13456"/>
    </source>
</evidence>